<dbReference type="GeneID" id="106180026"/>
<keyword evidence="1" id="KW-1133">Transmembrane helix</keyword>
<dbReference type="KEGG" id="lak:106180026"/>
<dbReference type="InParanoid" id="A0A1S3K9N9"/>
<dbReference type="AlphaFoldDB" id="A0A1S3K9N9"/>
<dbReference type="RefSeq" id="XP_013419345.1">
    <property type="nucleotide sequence ID" value="XM_013563891.2"/>
</dbReference>
<accession>A0A1S3K9N9</accession>
<feature type="transmembrane region" description="Helical" evidence="1">
    <location>
        <begin position="60"/>
        <end position="83"/>
    </location>
</feature>
<keyword evidence="1" id="KW-0812">Transmembrane</keyword>
<proteinExistence type="predicted"/>
<evidence type="ECO:0000256" key="1">
    <source>
        <dbReference type="SAM" id="Phobius"/>
    </source>
</evidence>
<evidence type="ECO:0000313" key="3">
    <source>
        <dbReference type="RefSeq" id="XP_013419345.1"/>
    </source>
</evidence>
<protein>
    <submittedName>
        <fullName evidence="3">Uncharacterized protein LOC106180026</fullName>
    </submittedName>
</protein>
<organism evidence="2 3">
    <name type="scientific">Lingula anatina</name>
    <name type="common">Brachiopod</name>
    <name type="synonym">Lingula unguis</name>
    <dbReference type="NCBI Taxonomy" id="7574"/>
    <lineage>
        <taxon>Eukaryota</taxon>
        <taxon>Metazoa</taxon>
        <taxon>Spiralia</taxon>
        <taxon>Lophotrochozoa</taxon>
        <taxon>Brachiopoda</taxon>
        <taxon>Linguliformea</taxon>
        <taxon>Lingulata</taxon>
        <taxon>Lingulida</taxon>
        <taxon>Linguloidea</taxon>
        <taxon>Lingulidae</taxon>
        <taxon>Lingula</taxon>
    </lineage>
</organism>
<reference evidence="3" key="1">
    <citation type="submission" date="2025-08" db="UniProtKB">
        <authorList>
            <consortium name="RefSeq"/>
        </authorList>
    </citation>
    <scope>IDENTIFICATION</scope>
    <source>
        <tissue evidence="3">Gonads</tissue>
    </source>
</reference>
<dbReference type="Proteomes" id="UP000085678">
    <property type="component" value="Unplaced"/>
</dbReference>
<sequence>MWNHQKMDEETLGEENNERSMDLHVQTVTEKCKMSMIAMPKFRFYQEEVQPKGASTGKCVVFLILIVVLILAGLCSVIAGIIISEKQTTGNVWKVHTLHLNTTETGRVEEQIHLDTTDEIVKYTISEGQFTAIYDYSRGLIVIKTEPLARMHDKLGRCFLATEDPTLDSSEPFSSEALDAFLQKTKMLNVRGSRTSVRNYTVSHKPISETGFLQEPLRNSCDNLDTLWLIPTSVHEGTNIGLHEPQNLDKRELVRGCVWTARVKHAQISMEKDCYIISSDL</sequence>
<keyword evidence="2" id="KW-1185">Reference proteome</keyword>
<keyword evidence="1" id="KW-0472">Membrane</keyword>
<name>A0A1S3K9N9_LINAN</name>
<gene>
    <name evidence="3" type="primary">LOC106180026</name>
</gene>
<evidence type="ECO:0000313" key="2">
    <source>
        <dbReference type="Proteomes" id="UP000085678"/>
    </source>
</evidence>